<organism evidence="2 3">
    <name type="scientific">Candidatus Intestinimonas pullistercoris</name>
    <dbReference type="NCBI Taxonomy" id="2838623"/>
    <lineage>
        <taxon>Bacteria</taxon>
        <taxon>Bacillati</taxon>
        <taxon>Bacillota</taxon>
        <taxon>Clostridia</taxon>
        <taxon>Eubacteriales</taxon>
        <taxon>Intestinimonas</taxon>
    </lineage>
</organism>
<feature type="transmembrane region" description="Helical" evidence="1">
    <location>
        <begin position="107"/>
        <end position="134"/>
    </location>
</feature>
<comment type="caution">
    <text evidence="2">The sequence shown here is derived from an EMBL/GenBank/DDBJ whole genome shotgun (WGS) entry which is preliminary data.</text>
</comment>
<keyword evidence="1" id="KW-1133">Transmembrane helix</keyword>
<keyword evidence="1" id="KW-0472">Membrane</keyword>
<evidence type="ECO:0000313" key="2">
    <source>
        <dbReference type="EMBL" id="HJC39978.1"/>
    </source>
</evidence>
<dbReference type="AlphaFoldDB" id="A0A9D2P027"/>
<name>A0A9D2P027_9FIRM</name>
<accession>A0A9D2P027</accession>
<dbReference type="EMBL" id="DWWJ01000004">
    <property type="protein sequence ID" value="HJC39978.1"/>
    <property type="molecule type" value="Genomic_DNA"/>
</dbReference>
<feature type="transmembrane region" description="Helical" evidence="1">
    <location>
        <begin position="78"/>
        <end position="95"/>
    </location>
</feature>
<feature type="transmembrane region" description="Helical" evidence="1">
    <location>
        <begin position="140"/>
        <end position="165"/>
    </location>
</feature>
<keyword evidence="1" id="KW-0812">Transmembrane</keyword>
<evidence type="ECO:0000313" key="3">
    <source>
        <dbReference type="Proteomes" id="UP000823882"/>
    </source>
</evidence>
<gene>
    <name evidence="2" type="ORF">H9701_00305</name>
</gene>
<proteinExistence type="predicted"/>
<evidence type="ECO:0000256" key="1">
    <source>
        <dbReference type="SAM" id="Phobius"/>
    </source>
</evidence>
<feature type="transmembrane region" description="Helical" evidence="1">
    <location>
        <begin position="32"/>
        <end position="50"/>
    </location>
</feature>
<sequence>MRQSKRAGAVALAALLAALSLVILYLSVLVPTGRMGVVAVAGLLPAAAVVSGGPATGVLCYAATSILSLILLPDKGNALLYLLFFGLYPLVKYGVERLGKLLLELVLKLLFFNLMLTVFWFGFNAVFLAAFPAAETALWVLYPVGNVVFLAYDFGFTKLISFYVVRVDQPMRRGRR</sequence>
<dbReference type="Proteomes" id="UP000823882">
    <property type="component" value="Unassembled WGS sequence"/>
</dbReference>
<protein>
    <submittedName>
        <fullName evidence="2">Uncharacterized protein</fullName>
    </submittedName>
</protein>
<feature type="transmembrane region" description="Helical" evidence="1">
    <location>
        <begin position="7"/>
        <end position="26"/>
    </location>
</feature>
<reference evidence="2" key="1">
    <citation type="journal article" date="2021" name="PeerJ">
        <title>Extensive microbial diversity within the chicken gut microbiome revealed by metagenomics and culture.</title>
        <authorList>
            <person name="Gilroy R."/>
            <person name="Ravi A."/>
            <person name="Getino M."/>
            <person name="Pursley I."/>
            <person name="Horton D.L."/>
            <person name="Alikhan N.F."/>
            <person name="Baker D."/>
            <person name="Gharbi K."/>
            <person name="Hall N."/>
            <person name="Watson M."/>
            <person name="Adriaenssens E.M."/>
            <person name="Foster-Nyarko E."/>
            <person name="Jarju S."/>
            <person name="Secka A."/>
            <person name="Antonio M."/>
            <person name="Oren A."/>
            <person name="Chaudhuri R.R."/>
            <person name="La Ragione R."/>
            <person name="Hildebrand F."/>
            <person name="Pallen M.J."/>
        </authorList>
    </citation>
    <scope>NUCLEOTIDE SEQUENCE</scope>
    <source>
        <strain evidence="2">CHK186-1790</strain>
    </source>
</reference>
<reference evidence="2" key="2">
    <citation type="submission" date="2021-04" db="EMBL/GenBank/DDBJ databases">
        <authorList>
            <person name="Gilroy R."/>
        </authorList>
    </citation>
    <scope>NUCLEOTIDE SEQUENCE</scope>
    <source>
        <strain evidence="2">CHK186-1790</strain>
    </source>
</reference>